<dbReference type="EMBL" id="CAJOBH010097730">
    <property type="protein sequence ID" value="CAF4597524.1"/>
    <property type="molecule type" value="Genomic_DNA"/>
</dbReference>
<dbReference type="Proteomes" id="UP000681967">
    <property type="component" value="Unassembled WGS sequence"/>
</dbReference>
<name>A0A8S2Z3Z6_9BILA</name>
<accession>A0A8S2Z3Z6</accession>
<organism evidence="3 5">
    <name type="scientific">Rotaria magnacalcarata</name>
    <dbReference type="NCBI Taxonomy" id="392030"/>
    <lineage>
        <taxon>Eukaryota</taxon>
        <taxon>Metazoa</taxon>
        <taxon>Spiralia</taxon>
        <taxon>Gnathifera</taxon>
        <taxon>Rotifera</taxon>
        <taxon>Eurotatoria</taxon>
        <taxon>Bdelloidea</taxon>
        <taxon>Philodinida</taxon>
        <taxon>Philodinidae</taxon>
        <taxon>Rotaria</taxon>
    </lineage>
</organism>
<gene>
    <name evidence="3" type="ORF">BYL167_LOCUS39979</name>
    <name evidence="4" type="ORF">GIL414_LOCUS43997</name>
    <name evidence="2" type="ORF">SMN809_LOCUS35109</name>
</gene>
<feature type="non-terminal residue" evidence="3">
    <location>
        <position position="81"/>
    </location>
</feature>
<feature type="coiled-coil region" evidence="1">
    <location>
        <begin position="27"/>
        <end position="78"/>
    </location>
</feature>
<evidence type="ECO:0000313" key="4">
    <source>
        <dbReference type="EMBL" id="CAF4724380.1"/>
    </source>
</evidence>
<comment type="caution">
    <text evidence="3">The sequence shown here is derived from an EMBL/GenBank/DDBJ whole genome shotgun (WGS) entry which is preliminary data.</text>
</comment>
<dbReference type="EMBL" id="CAJOBJ010131684">
    <property type="protein sequence ID" value="CAF4724380.1"/>
    <property type="molecule type" value="Genomic_DNA"/>
</dbReference>
<dbReference type="Proteomes" id="UP000681720">
    <property type="component" value="Unassembled WGS sequence"/>
</dbReference>
<dbReference type="Proteomes" id="UP000676336">
    <property type="component" value="Unassembled WGS sequence"/>
</dbReference>
<evidence type="ECO:0000256" key="1">
    <source>
        <dbReference type="SAM" id="Coils"/>
    </source>
</evidence>
<dbReference type="EMBL" id="CAJOBI010082849">
    <property type="protein sequence ID" value="CAF4505543.1"/>
    <property type="molecule type" value="Genomic_DNA"/>
</dbReference>
<dbReference type="AlphaFoldDB" id="A0A8S2Z3Z6"/>
<evidence type="ECO:0000313" key="5">
    <source>
        <dbReference type="Proteomes" id="UP000681967"/>
    </source>
</evidence>
<proteinExistence type="predicted"/>
<protein>
    <submittedName>
        <fullName evidence="3">Uncharacterized protein</fullName>
    </submittedName>
</protein>
<evidence type="ECO:0000313" key="3">
    <source>
        <dbReference type="EMBL" id="CAF4597524.1"/>
    </source>
</evidence>
<feature type="non-terminal residue" evidence="3">
    <location>
        <position position="1"/>
    </location>
</feature>
<reference evidence="3" key="1">
    <citation type="submission" date="2021-02" db="EMBL/GenBank/DDBJ databases">
        <authorList>
            <person name="Nowell W R."/>
        </authorList>
    </citation>
    <scope>NUCLEOTIDE SEQUENCE</scope>
</reference>
<evidence type="ECO:0000313" key="2">
    <source>
        <dbReference type="EMBL" id="CAF4505543.1"/>
    </source>
</evidence>
<sequence length="81" mass="9428">NSSNPDSNLTLTQYEEALAAVEDETDRRAADELNKEVRNELNEFNEEETSDLNEDQLIEKQKRQMNKVEEELKTLDEQVLS</sequence>
<keyword evidence="1" id="KW-0175">Coiled coil</keyword>